<proteinExistence type="predicted"/>
<evidence type="ECO:0000256" key="1">
    <source>
        <dbReference type="SAM" id="MobiDB-lite"/>
    </source>
</evidence>
<evidence type="ECO:0000313" key="3">
    <source>
        <dbReference type="EMBL" id="VFU23345.1"/>
    </source>
</evidence>
<dbReference type="AlphaFoldDB" id="A0A6N2K4X7"/>
<protein>
    <recommendedName>
        <fullName evidence="2">RNase H type-1 domain-containing protein</fullName>
    </recommendedName>
</protein>
<organism evidence="3">
    <name type="scientific">Salix viminalis</name>
    <name type="common">Common osier</name>
    <name type="synonym">Basket willow</name>
    <dbReference type="NCBI Taxonomy" id="40686"/>
    <lineage>
        <taxon>Eukaryota</taxon>
        <taxon>Viridiplantae</taxon>
        <taxon>Streptophyta</taxon>
        <taxon>Embryophyta</taxon>
        <taxon>Tracheophyta</taxon>
        <taxon>Spermatophyta</taxon>
        <taxon>Magnoliopsida</taxon>
        <taxon>eudicotyledons</taxon>
        <taxon>Gunneridae</taxon>
        <taxon>Pentapetalae</taxon>
        <taxon>rosids</taxon>
        <taxon>fabids</taxon>
        <taxon>Malpighiales</taxon>
        <taxon>Salicaceae</taxon>
        <taxon>Saliceae</taxon>
        <taxon>Salix</taxon>
    </lineage>
</organism>
<feature type="domain" description="RNase H type-1" evidence="2">
    <location>
        <begin position="52"/>
        <end position="100"/>
    </location>
</feature>
<dbReference type="Pfam" id="PF13456">
    <property type="entry name" value="RVT_3"/>
    <property type="match status" value="1"/>
</dbReference>
<dbReference type="EMBL" id="CAADRP010000113">
    <property type="protein sequence ID" value="VFU23345.1"/>
    <property type="molecule type" value="Genomic_DNA"/>
</dbReference>
<name>A0A6N2K4X7_SALVM</name>
<reference evidence="3" key="1">
    <citation type="submission" date="2019-03" db="EMBL/GenBank/DDBJ databases">
        <authorList>
            <person name="Mank J."/>
            <person name="Almeida P."/>
        </authorList>
    </citation>
    <scope>NUCLEOTIDE SEQUENCE</scope>
    <source>
        <strain evidence="3">78183</strain>
    </source>
</reference>
<dbReference type="GO" id="GO:0004523">
    <property type="term" value="F:RNA-DNA hybrid ribonuclease activity"/>
    <property type="evidence" value="ECO:0007669"/>
    <property type="project" value="InterPro"/>
</dbReference>
<gene>
    <name evidence="3" type="ORF">SVIM_LOCUS34485</name>
</gene>
<feature type="region of interest" description="Disordered" evidence="1">
    <location>
        <begin position="1"/>
        <end position="39"/>
    </location>
</feature>
<accession>A0A6N2K4X7</accession>
<sequence length="109" mass="12495">MYKNVTTRNHKPQGQAHRPEPPDNEIGVQGGDEMGEEGESMEVVIEPGEEMMVVEGMSRTELIEPEEEMMIRDMLEKDWEVQTVHIYREANCVADWLANYGLSRDVLDS</sequence>
<dbReference type="GO" id="GO:0003676">
    <property type="term" value="F:nucleic acid binding"/>
    <property type="evidence" value="ECO:0007669"/>
    <property type="project" value="InterPro"/>
</dbReference>
<dbReference type="InterPro" id="IPR002156">
    <property type="entry name" value="RNaseH_domain"/>
</dbReference>
<evidence type="ECO:0000259" key="2">
    <source>
        <dbReference type="Pfam" id="PF13456"/>
    </source>
</evidence>